<evidence type="ECO:0008006" key="3">
    <source>
        <dbReference type="Google" id="ProtNLM"/>
    </source>
</evidence>
<protein>
    <recommendedName>
        <fullName evidence="3">Secreted protein</fullName>
    </recommendedName>
</protein>
<accession>A0A7S4CYB9</accession>
<reference evidence="2" key="1">
    <citation type="submission" date="2021-01" db="EMBL/GenBank/DDBJ databases">
        <authorList>
            <person name="Corre E."/>
            <person name="Pelletier E."/>
            <person name="Niang G."/>
            <person name="Scheremetjew M."/>
            <person name="Finn R."/>
            <person name="Kale V."/>
            <person name="Holt S."/>
            <person name="Cochrane G."/>
            <person name="Meng A."/>
            <person name="Brown T."/>
            <person name="Cohen L."/>
        </authorList>
    </citation>
    <scope>NUCLEOTIDE SEQUENCE</scope>
    <source>
        <strain evidence="2">CCMP1594</strain>
    </source>
</reference>
<name>A0A7S4CYB9_9EUGL</name>
<keyword evidence="1" id="KW-0732">Signal</keyword>
<feature type="chain" id="PRO_5030571588" description="Secreted protein" evidence="1">
    <location>
        <begin position="22"/>
        <end position="99"/>
    </location>
</feature>
<sequence>MTEWACWFPLVLRTLFCTTHAVPLSTQGCLTFCCLFSLQSSVPYAVKAWQSHPTASAGCSLQGSNERPTVVDDLWSLHTAQYMLYFACHAEVVRLTEHF</sequence>
<proteinExistence type="predicted"/>
<dbReference type="AlphaFoldDB" id="A0A7S4CYB9"/>
<gene>
    <name evidence="2" type="ORF">EGYM00163_LOCUS21329</name>
</gene>
<evidence type="ECO:0000256" key="1">
    <source>
        <dbReference type="SAM" id="SignalP"/>
    </source>
</evidence>
<evidence type="ECO:0000313" key="2">
    <source>
        <dbReference type="EMBL" id="CAE0810195.1"/>
    </source>
</evidence>
<dbReference type="EMBL" id="HBJA01060305">
    <property type="protein sequence ID" value="CAE0810195.1"/>
    <property type="molecule type" value="Transcribed_RNA"/>
</dbReference>
<organism evidence="2">
    <name type="scientific">Eutreptiella gymnastica</name>
    <dbReference type="NCBI Taxonomy" id="73025"/>
    <lineage>
        <taxon>Eukaryota</taxon>
        <taxon>Discoba</taxon>
        <taxon>Euglenozoa</taxon>
        <taxon>Euglenida</taxon>
        <taxon>Spirocuta</taxon>
        <taxon>Euglenophyceae</taxon>
        <taxon>Eutreptiales</taxon>
        <taxon>Eutreptiaceae</taxon>
        <taxon>Eutreptiella</taxon>
    </lineage>
</organism>
<feature type="signal peptide" evidence="1">
    <location>
        <begin position="1"/>
        <end position="21"/>
    </location>
</feature>